<evidence type="ECO:0000313" key="5">
    <source>
        <dbReference type="EMBL" id="KAJ4466343.1"/>
    </source>
</evidence>
<evidence type="ECO:0000256" key="1">
    <source>
        <dbReference type="ARBA" id="ARBA00006484"/>
    </source>
</evidence>
<evidence type="ECO:0000256" key="3">
    <source>
        <dbReference type="ARBA" id="ARBA00023002"/>
    </source>
</evidence>
<accession>A0ABQ8UYY4</accession>
<dbReference type="PRINTS" id="PR00081">
    <property type="entry name" value="GDHRDH"/>
</dbReference>
<dbReference type="Gene3D" id="3.40.50.720">
    <property type="entry name" value="NAD(P)-binding Rossmann-like Domain"/>
    <property type="match status" value="1"/>
</dbReference>
<reference evidence="5" key="1">
    <citation type="submission" date="2022-08" db="EMBL/GenBank/DDBJ databases">
        <title>A Global Phylogenomic Analysis of the Shiitake Genus Lentinula.</title>
        <authorList>
            <consortium name="DOE Joint Genome Institute"/>
            <person name="Sierra-Patev S."/>
            <person name="Min B."/>
            <person name="Naranjo-Ortiz M."/>
            <person name="Looney B."/>
            <person name="Konkel Z."/>
            <person name="Slot J.C."/>
            <person name="Sakamoto Y."/>
            <person name="Steenwyk J.L."/>
            <person name="Rokas A."/>
            <person name="Carro J."/>
            <person name="Camarero S."/>
            <person name="Ferreira P."/>
            <person name="Molpeceres G."/>
            <person name="Ruiz-Duenas F.J."/>
            <person name="Serrano A."/>
            <person name="Henrissat B."/>
            <person name="Drula E."/>
            <person name="Hughes K.W."/>
            <person name="Mata J.L."/>
            <person name="Ishikawa N.K."/>
            <person name="Vargas-Isla R."/>
            <person name="Ushijima S."/>
            <person name="Smith C.A."/>
            <person name="Ahrendt S."/>
            <person name="Andreopoulos W."/>
            <person name="He G."/>
            <person name="Labutti K."/>
            <person name="Lipzen A."/>
            <person name="Ng V."/>
            <person name="Riley R."/>
            <person name="Sandor L."/>
            <person name="Barry K."/>
            <person name="Martinez A.T."/>
            <person name="Xiao Y."/>
            <person name="Gibbons J.G."/>
            <person name="Terashima K."/>
            <person name="Grigoriev I.V."/>
            <person name="Hibbett D.S."/>
        </authorList>
    </citation>
    <scope>NUCLEOTIDE SEQUENCE</scope>
    <source>
        <strain evidence="5">RHP3577 ss4</strain>
    </source>
</reference>
<evidence type="ECO:0000256" key="4">
    <source>
        <dbReference type="RuleBase" id="RU000363"/>
    </source>
</evidence>
<name>A0ABQ8UYY4_9AGAR</name>
<organism evidence="5 6">
    <name type="scientific">Lentinula lateritia</name>
    <dbReference type="NCBI Taxonomy" id="40482"/>
    <lineage>
        <taxon>Eukaryota</taxon>
        <taxon>Fungi</taxon>
        <taxon>Dikarya</taxon>
        <taxon>Basidiomycota</taxon>
        <taxon>Agaricomycotina</taxon>
        <taxon>Agaricomycetes</taxon>
        <taxon>Agaricomycetidae</taxon>
        <taxon>Agaricales</taxon>
        <taxon>Marasmiineae</taxon>
        <taxon>Omphalotaceae</taxon>
        <taxon>Lentinula</taxon>
    </lineage>
</organism>
<dbReference type="Proteomes" id="UP001150217">
    <property type="component" value="Unassembled WGS sequence"/>
</dbReference>
<comment type="similarity">
    <text evidence="1 4">Belongs to the short-chain dehydrogenases/reductases (SDR) family.</text>
</comment>
<dbReference type="PANTHER" id="PTHR24320:SF236">
    <property type="entry name" value="SHORT-CHAIN DEHYDROGENASE-RELATED"/>
    <property type="match status" value="1"/>
</dbReference>
<gene>
    <name evidence="5" type="ORF">C8R41DRAFT_926162</name>
</gene>
<dbReference type="PRINTS" id="PR00080">
    <property type="entry name" value="SDRFAMILY"/>
</dbReference>
<dbReference type="PANTHER" id="PTHR24320">
    <property type="entry name" value="RETINOL DEHYDROGENASE"/>
    <property type="match status" value="1"/>
</dbReference>
<evidence type="ECO:0000313" key="6">
    <source>
        <dbReference type="Proteomes" id="UP001150217"/>
    </source>
</evidence>
<dbReference type="SUPFAM" id="SSF51735">
    <property type="entry name" value="NAD(P)-binding Rossmann-fold domains"/>
    <property type="match status" value="1"/>
</dbReference>
<keyword evidence="2" id="KW-0521">NADP</keyword>
<dbReference type="EMBL" id="JANVFT010000116">
    <property type="protein sequence ID" value="KAJ4466343.1"/>
    <property type="molecule type" value="Genomic_DNA"/>
</dbReference>
<dbReference type="InterPro" id="IPR002347">
    <property type="entry name" value="SDR_fam"/>
</dbReference>
<keyword evidence="3" id="KW-0560">Oxidoreductase</keyword>
<evidence type="ECO:0000256" key="2">
    <source>
        <dbReference type="ARBA" id="ARBA00022857"/>
    </source>
</evidence>
<comment type="caution">
    <text evidence="5">The sequence shown here is derived from an EMBL/GenBank/DDBJ whole genome shotgun (WGS) entry which is preliminary data.</text>
</comment>
<proteinExistence type="inferred from homology"/>
<keyword evidence="6" id="KW-1185">Reference proteome</keyword>
<protein>
    <submittedName>
        <fullName evidence="5">NAD-P-binding protein</fullName>
    </submittedName>
</protein>
<dbReference type="InterPro" id="IPR036291">
    <property type="entry name" value="NAD(P)-bd_dom_sf"/>
</dbReference>
<dbReference type="Pfam" id="PF00106">
    <property type="entry name" value="adh_short"/>
    <property type="match status" value="1"/>
</dbReference>
<sequence>MGITLADVYQFFKQAYFSGKPVWQTSDIPDLSGKVVIVTGGNAGIGKETVKALLEHNAIVYIATRNSVKAESAINELKAMTGREAYYLHLDLQDLLSIKSAVIEFQNQQSRLDILFNNAGVMMPPIEATTTTGYDLSFATNVLGHFYLSKLLLPIMIQTAQNTATPSRIVNTSSGSHYLAMYDFNTFKDGPLRRKLSLMQIYGQSKWANVTFSNELARRYYDQGIVSCAVNPGNLKDTELSRHVHSGIEHFLLKILQIYPPSWGALPQLFAGTSSEGATLNGKFIVPWGHVGQARKDTNDTQLGKALWVWLEDQIRDM</sequence>